<feature type="transmembrane region" description="Helical" evidence="6">
    <location>
        <begin position="424"/>
        <end position="442"/>
    </location>
</feature>
<sequence length="487" mass="55054">MKKKSLGVNALLNSIRSILNILFPIITFPYVSRVLQVRGIGIYNFSNSIVSYFLLIAALGISTYAIREGAKLRDNKQKISKFVSEVFTINLCSTLISYFLLFLCLISFPKLHNYISCILIFSLQIFFTTIGTEWIYQIYEDYSYITIRSIIFQILSIILLFIFVHNSQDYLKYAAITVFSAAGSNILNFIHARSYCRIKLVWHFNWKVHLIPILIIFGANIANMIYVNSDITLLGLMKNDYIVGLYSVSSKVYQIVKTLIAALLIVTIPRLAMLFGKNRIKEYKSILSSLTNTLVLIALPASVGLVMLSKEIVLLISGERYIKATNSLSILSLAYIFSILAWILTDCVLIPSKREKYVLRSMGSSAILNVLLNIILIPPMNENAAALSTVLAEMCMFIVNYHYAKDLVSDIFTSRKFFKNLMDSFVGCIGIVIVCLLCRWGWDSTIMMTISSIVLSIAMYGAILVLVGNEIVFSWLKKVKEIINKKV</sequence>
<dbReference type="GO" id="GO:0005886">
    <property type="term" value="C:plasma membrane"/>
    <property type="evidence" value="ECO:0007669"/>
    <property type="project" value="UniProtKB-SubCell"/>
</dbReference>
<feature type="transmembrane region" description="Helical" evidence="6">
    <location>
        <begin position="448"/>
        <end position="476"/>
    </location>
</feature>
<feature type="transmembrane region" description="Helical" evidence="6">
    <location>
        <begin position="21"/>
        <end position="43"/>
    </location>
</feature>
<feature type="transmembrane region" description="Helical" evidence="6">
    <location>
        <begin position="49"/>
        <end position="66"/>
    </location>
</feature>
<accession>A0AB37DHM9</accession>
<organism evidence="7 8">
    <name type="scientific">Lactobacillus crispatus</name>
    <dbReference type="NCBI Taxonomy" id="47770"/>
    <lineage>
        <taxon>Bacteria</taxon>
        <taxon>Bacillati</taxon>
        <taxon>Bacillota</taxon>
        <taxon>Bacilli</taxon>
        <taxon>Lactobacillales</taxon>
        <taxon>Lactobacillaceae</taxon>
        <taxon>Lactobacillus</taxon>
    </lineage>
</organism>
<proteinExistence type="predicted"/>
<gene>
    <name evidence="7" type="ORF">GSR61_09210</name>
</gene>
<dbReference type="PANTHER" id="PTHR30250">
    <property type="entry name" value="PST FAMILY PREDICTED COLANIC ACID TRANSPORTER"/>
    <property type="match status" value="1"/>
</dbReference>
<feature type="transmembrane region" description="Helical" evidence="6">
    <location>
        <begin position="210"/>
        <end position="227"/>
    </location>
</feature>
<evidence type="ECO:0000313" key="8">
    <source>
        <dbReference type="Proteomes" id="UP000464915"/>
    </source>
</evidence>
<keyword evidence="4 6" id="KW-1133">Transmembrane helix</keyword>
<feature type="transmembrane region" description="Helical" evidence="6">
    <location>
        <begin position="170"/>
        <end position="190"/>
    </location>
</feature>
<feature type="transmembrane region" description="Helical" evidence="6">
    <location>
        <begin position="145"/>
        <end position="164"/>
    </location>
</feature>
<reference evidence="7 8" key="1">
    <citation type="submission" date="2019-12" db="EMBL/GenBank/DDBJ databases">
        <title>Complete Genome Sequences of Lactobacillus strains, C25 and P38, Isolated from Chicken Cecum.</title>
        <authorList>
            <person name="Hassan H.M."/>
            <person name="Mendoza M."/>
            <person name="Rezvani M."/>
            <person name="Koci M.D."/>
            <person name="Dickey A.N."/>
            <person name="Scholl E.H."/>
        </authorList>
    </citation>
    <scope>NUCLEOTIDE SEQUENCE [LARGE SCALE GENOMIC DNA]</scope>
    <source>
        <strain evidence="7 8">C25</strain>
    </source>
</reference>
<evidence type="ECO:0000313" key="7">
    <source>
        <dbReference type="EMBL" id="QHQ68700.1"/>
    </source>
</evidence>
<dbReference type="EMBL" id="CP047142">
    <property type="protein sequence ID" value="QHQ68700.1"/>
    <property type="molecule type" value="Genomic_DNA"/>
</dbReference>
<feature type="transmembrane region" description="Helical" evidence="6">
    <location>
        <begin position="87"/>
        <end position="108"/>
    </location>
</feature>
<dbReference type="InterPro" id="IPR002797">
    <property type="entry name" value="Polysacc_synth"/>
</dbReference>
<dbReference type="AlphaFoldDB" id="A0AB37DHM9"/>
<evidence type="ECO:0000256" key="2">
    <source>
        <dbReference type="ARBA" id="ARBA00022475"/>
    </source>
</evidence>
<comment type="subcellular location">
    <subcellularLocation>
        <location evidence="1">Cell membrane</location>
        <topology evidence="1">Multi-pass membrane protein</topology>
    </subcellularLocation>
</comment>
<feature type="transmembrane region" description="Helical" evidence="6">
    <location>
        <begin position="384"/>
        <end position="403"/>
    </location>
</feature>
<evidence type="ECO:0000256" key="1">
    <source>
        <dbReference type="ARBA" id="ARBA00004651"/>
    </source>
</evidence>
<feature type="transmembrane region" description="Helical" evidence="6">
    <location>
        <begin position="255"/>
        <end position="275"/>
    </location>
</feature>
<dbReference type="PANTHER" id="PTHR30250:SF11">
    <property type="entry name" value="O-ANTIGEN TRANSPORTER-RELATED"/>
    <property type="match status" value="1"/>
</dbReference>
<evidence type="ECO:0000256" key="3">
    <source>
        <dbReference type="ARBA" id="ARBA00022692"/>
    </source>
</evidence>
<evidence type="ECO:0000256" key="4">
    <source>
        <dbReference type="ARBA" id="ARBA00022989"/>
    </source>
</evidence>
<keyword evidence="2" id="KW-1003">Cell membrane</keyword>
<dbReference type="CDD" id="cd13128">
    <property type="entry name" value="MATE_Wzx_like"/>
    <property type="match status" value="1"/>
</dbReference>
<dbReference type="InterPro" id="IPR050833">
    <property type="entry name" value="Poly_Biosynth_Transport"/>
</dbReference>
<dbReference type="Proteomes" id="UP000464915">
    <property type="component" value="Chromosome"/>
</dbReference>
<keyword evidence="3 6" id="KW-0812">Transmembrane</keyword>
<dbReference type="Pfam" id="PF01943">
    <property type="entry name" value="Polysacc_synt"/>
    <property type="match status" value="1"/>
</dbReference>
<feature type="transmembrane region" description="Helical" evidence="6">
    <location>
        <begin position="114"/>
        <end position="136"/>
    </location>
</feature>
<feature type="transmembrane region" description="Helical" evidence="6">
    <location>
        <begin position="357"/>
        <end position="378"/>
    </location>
</feature>
<evidence type="ECO:0000256" key="5">
    <source>
        <dbReference type="ARBA" id="ARBA00023136"/>
    </source>
</evidence>
<dbReference type="RefSeq" id="WP_065990643.1">
    <property type="nucleotide sequence ID" value="NZ_CP047142.1"/>
</dbReference>
<feature type="transmembrane region" description="Helical" evidence="6">
    <location>
        <begin position="328"/>
        <end position="350"/>
    </location>
</feature>
<feature type="transmembrane region" description="Helical" evidence="6">
    <location>
        <begin position="287"/>
        <end position="308"/>
    </location>
</feature>
<keyword evidence="5 6" id="KW-0472">Membrane</keyword>
<protein>
    <submittedName>
        <fullName evidence="7">Oligosaccharide flippase family protein</fullName>
    </submittedName>
</protein>
<name>A0AB37DHM9_9LACO</name>
<evidence type="ECO:0000256" key="6">
    <source>
        <dbReference type="SAM" id="Phobius"/>
    </source>
</evidence>